<feature type="domain" description="GHMP kinase C-terminal" evidence="8">
    <location>
        <begin position="296"/>
        <end position="351"/>
    </location>
</feature>
<evidence type="ECO:0000259" key="8">
    <source>
        <dbReference type="Pfam" id="PF08544"/>
    </source>
</evidence>
<dbReference type="InterPro" id="IPR036554">
    <property type="entry name" value="GHMP_kinase_C_sf"/>
</dbReference>
<dbReference type="PRINTS" id="PR00959">
    <property type="entry name" value="MEVGALKINASE"/>
</dbReference>
<evidence type="ECO:0000256" key="2">
    <source>
        <dbReference type="ARBA" id="ARBA00012958"/>
    </source>
</evidence>
<dbReference type="PANTHER" id="PTHR31814:SF2">
    <property type="entry name" value="PHOSPHOMEVALONATE KINASE"/>
    <property type="match status" value="1"/>
</dbReference>
<evidence type="ECO:0000313" key="9">
    <source>
        <dbReference type="EMBL" id="ALX49343.1"/>
    </source>
</evidence>
<dbReference type="GO" id="GO:0004631">
    <property type="term" value="F:phosphomevalonate kinase activity"/>
    <property type="evidence" value="ECO:0007669"/>
    <property type="project" value="UniProtKB-EC"/>
</dbReference>
<keyword evidence="10" id="KW-1185">Reference proteome</keyword>
<dbReference type="InterPro" id="IPR013750">
    <property type="entry name" value="GHMP_kinase_C_dom"/>
</dbReference>
<sequence length="366" mass="39736">MLPESPLTIKVPGKLMVAGEFAVLEKYQQLVVTAVDRFVYAKLEDSSKNRLTLEAFDLKDMAWLYEANAVKVETADERIRFVEEAMTVVYTYLRENNIEPVPFHLAVRSELDDASGKKYGLGSSAAVVTSVVAAILMRFLPEKPSEKLIFKLAAISHVKTQGSGSGADVAASSYGGFLQYASFQADWLRGAYFETESITGLVNEDWPYFHVNPIQLPDNVYMCIGWTGSPASTHQLVRDISKLKTDNLPLYEQFMAESKKAVSTFLNGVAESNPNAIISGTKQNRQALAAVGRHANVEIETPLLKTLCDLAEEHGGAGKPSGAGGGDCGIAFLPSREKADQLINAWEAAGIKPLDITVSKDGAVVI</sequence>
<evidence type="ECO:0000259" key="7">
    <source>
        <dbReference type="Pfam" id="PF00288"/>
    </source>
</evidence>
<dbReference type="Pfam" id="PF00288">
    <property type="entry name" value="GHMP_kinases_N"/>
    <property type="match status" value="1"/>
</dbReference>
<evidence type="ECO:0000256" key="4">
    <source>
        <dbReference type="ARBA" id="ARBA00022741"/>
    </source>
</evidence>
<dbReference type="AlphaFoldDB" id="A0A0U3WHJ9"/>
<dbReference type="InterPro" id="IPR006204">
    <property type="entry name" value="GHMP_kinase_N_dom"/>
</dbReference>
<dbReference type="Proteomes" id="UP000050331">
    <property type="component" value="Chromosome"/>
</dbReference>
<dbReference type="InterPro" id="IPR035102">
    <property type="entry name" value="Phosphomevalonate_kinase"/>
</dbReference>
<comment type="pathway">
    <text evidence="1">Isoprenoid biosynthesis; isopentenyl diphosphate biosynthesis via mevalonate pathway; isopentenyl diphosphate from (R)-mevalonate: step 2/3.</text>
</comment>
<organism evidence="9 10">
    <name type="scientific">Lentibacillus amyloliquefaciens</name>
    <dbReference type="NCBI Taxonomy" id="1472767"/>
    <lineage>
        <taxon>Bacteria</taxon>
        <taxon>Bacillati</taxon>
        <taxon>Bacillota</taxon>
        <taxon>Bacilli</taxon>
        <taxon>Bacillales</taxon>
        <taxon>Bacillaceae</taxon>
        <taxon>Lentibacillus</taxon>
    </lineage>
</organism>
<reference evidence="9 10" key="1">
    <citation type="submission" date="2016-01" db="EMBL/GenBank/DDBJ databases">
        <title>Complete genome sequence of strain Lentibacillus amyloliquefaciens LAM0015T isolated from saline sediment.</title>
        <authorList>
            <person name="Wang J.-L."/>
            <person name="He M.-X."/>
        </authorList>
    </citation>
    <scope>NUCLEOTIDE SEQUENCE [LARGE SCALE GENOMIC DNA]</scope>
    <source>
        <strain evidence="9 10">LAM0015</strain>
    </source>
</reference>
<keyword evidence="6" id="KW-0067">ATP-binding</keyword>
<dbReference type="GO" id="GO:0005524">
    <property type="term" value="F:ATP binding"/>
    <property type="evidence" value="ECO:0007669"/>
    <property type="project" value="UniProtKB-KW"/>
</dbReference>
<proteinExistence type="predicted"/>
<dbReference type="KEGG" id="lao:AOX59_12520"/>
<gene>
    <name evidence="9" type="ORF">AOX59_12520</name>
</gene>
<dbReference type="EMBL" id="CP013862">
    <property type="protein sequence ID" value="ALX49343.1"/>
    <property type="molecule type" value="Genomic_DNA"/>
</dbReference>
<keyword evidence="4" id="KW-0547">Nucleotide-binding</keyword>
<dbReference type="EC" id="2.7.4.2" evidence="2"/>
<dbReference type="InterPro" id="IPR020568">
    <property type="entry name" value="Ribosomal_Su5_D2-typ_SF"/>
</dbReference>
<name>A0A0U3WHJ9_9BACI</name>
<evidence type="ECO:0000256" key="5">
    <source>
        <dbReference type="ARBA" id="ARBA00022777"/>
    </source>
</evidence>
<protein>
    <recommendedName>
        <fullName evidence="2">phosphomevalonate kinase</fullName>
        <ecNumber evidence="2">2.7.4.2</ecNumber>
    </recommendedName>
</protein>
<evidence type="ECO:0000313" key="10">
    <source>
        <dbReference type="Proteomes" id="UP000050331"/>
    </source>
</evidence>
<dbReference type="InterPro" id="IPR014721">
    <property type="entry name" value="Ribsml_uS5_D2-typ_fold_subgr"/>
</dbReference>
<dbReference type="InterPro" id="IPR005917">
    <property type="entry name" value="Pmev_kinase_bact"/>
</dbReference>
<dbReference type="Gene3D" id="3.30.70.890">
    <property type="entry name" value="GHMP kinase, C-terminal domain"/>
    <property type="match status" value="1"/>
</dbReference>
<dbReference type="SUPFAM" id="SSF55060">
    <property type="entry name" value="GHMP Kinase, C-terminal domain"/>
    <property type="match status" value="1"/>
</dbReference>
<keyword evidence="3" id="KW-0808">Transferase</keyword>
<accession>A0A0U3WHJ9</accession>
<evidence type="ECO:0000256" key="3">
    <source>
        <dbReference type="ARBA" id="ARBA00022679"/>
    </source>
</evidence>
<dbReference type="NCBIfam" id="TIGR01220">
    <property type="entry name" value="Pmev_kin_Gr_pos"/>
    <property type="match status" value="1"/>
</dbReference>
<evidence type="ECO:0000256" key="6">
    <source>
        <dbReference type="ARBA" id="ARBA00022840"/>
    </source>
</evidence>
<dbReference type="PANTHER" id="PTHR31814">
    <property type="match status" value="1"/>
</dbReference>
<evidence type="ECO:0000256" key="1">
    <source>
        <dbReference type="ARBA" id="ARBA00005017"/>
    </source>
</evidence>
<dbReference type="Pfam" id="PF08544">
    <property type="entry name" value="GHMP_kinases_C"/>
    <property type="match status" value="1"/>
</dbReference>
<dbReference type="GO" id="GO:0019287">
    <property type="term" value="P:isopentenyl diphosphate biosynthetic process, mevalonate pathway"/>
    <property type="evidence" value="ECO:0007669"/>
    <property type="project" value="UniProtKB-UniPathway"/>
</dbReference>
<keyword evidence="5 9" id="KW-0418">Kinase</keyword>
<dbReference type="STRING" id="1472767.AOX59_12520"/>
<feature type="domain" description="GHMP kinase N-terminal" evidence="7">
    <location>
        <begin position="91"/>
        <end position="176"/>
    </location>
</feature>
<dbReference type="SUPFAM" id="SSF54211">
    <property type="entry name" value="Ribosomal protein S5 domain 2-like"/>
    <property type="match status" value="1"/>
</dbReference>
<dbReference type="Gene3D" id="3.30.230.10">
    <property type="match status" value="1"/>
</dbReference>
<dbReference type="UniPathway" id="UPA00057">
    <property type="reaction ID" value="UER00099"/>
</dbReference>
<dbReference type="RefSeq" id="WP_068446025.1">
    <property type="nucleotide sequence ID" value="NZ_CP013862.1"/>
</dbReference>